<dbReference type="InterPro" id="IPR013766">
    <property type="entry name" value="Thioredoxin_domain"/>
</dbReference>
<keyword evidence="1" id="KW-0812">Transmembrane</keyword>
<organism evidence="3 4">
    <name type="scientific">Thioalkalivibrio denitrificans</name>
    <dbReference type="NCBI Taxonomy" id="108003"/>
    <lineage>
        <taxon>Bacteria</taxon>
        <taxon>Pseudomonadati</taxon>
        <taxon>Pseudomonadota</taxon>
        <taxon>Gammaproteobacteria</taxon>
        <taxon>Chromatiales</taxon>
        <taxon>Ectothiorhodospiraceae</taxon>
        <taxon>Thioalkalivibrio</taxon>
    </lineage>
</organism>
<dbReference type="InterPro" id="IPR050553">
    <property type="entry name" value="Thioredoxin_ResA/DsbE_sf"/>
</dbReference>
<evidence type="ECO:0000256" key="1">
    <source>
        <dbReference type="SAM" id="Phobius"/>
    </source>
</evidence>
<dbReference type="Gene3D" id="3.40.30.10">
    <property type="entry name" value="Glutaredoxin"/>
    <property type="match status" value="1"/>
</dbReference>
<dbReference type="InterPro" id="IPR036249">
    <property type="entry name" value="Thioredoxin-like_sf"/>
</dbReference>
<gene>
    <name evidence="3" type="ORF">B1C78_11965</name>
</gene>
<dbReference type="Pfam" id="PF00578">
    <property type="entry name" value="AhpC-TSA"/>
    <property type="match status" value="1"/>
</dbReference>
<dbReference type="PANTHER" id="PTHR42852">
    <property type="entry name" value="THIOL:DISULFIDE INTERCHANGE PROTEIN DSBE"/>
    <property type="match status" value="1"/>
</dbReference>
<evidence type="ECO:0000313" key="3">
    <source>
        <dbReference type="EMBL" id="OOG23239.1"/>
    </source>
</evidence>
<dbReference type="CDD" id="cd03011">
    <property type="entry name" value="TlpA_like_ScsD_MtbDsbE"/>
    <property type="match status" value="1"/>
</dbReference>
<dbReference type="InterPro" id="IPR000866">
    <property type="entry name" value="AhpC/TSA"/>
</dbReference>
<dbReference type="SUPFAM" id="SSF52833">
    <property type="entry name" value="Thioredoxin-like"/>
    <property type="match status" value="1"/>
</dbReference>
<dbReference type="AlphaFoldDB" id="A0A1V3NDR9"/>
<evidence type="ECO:0000313" key="4">
    <source>
        <dbReference type="Proteomes" id="UP000189462"/>
    </source>
</evidence>
<name>A0A1V3NDR9_9GAMM</name>
<feature type="domain" description="Thioredoxin" evidence="2">
    <location>
        <begin position="35"/>
        <end position="169"/>
    </location>
</feature>
<dbReference type="OrthoDB" id="9788279at2"/>
<dbReference type="GO" id="GO:0016209">
    <property type="term" value="F:antioxidant activity"/>
    <property type="evidence" value="ECO:0007669"/>
    <property type="project" value="InterPro"/>
</dbReference>
<dbReference type="PANTHER" id="PTHR42852:SF17">
    <property type="entry name" value="THIOREDOXIN-LIKE PROTEIN HI_1115"/>
    <property type="match status" value="1"/>
</dbReference>
<keyword evidence="1" id="KW-0472">Membrane</keyword>
<dbReference type="Proteomes" id="UP000189462">
    <property type="component" value="Unassembled WGS sequence"/>
</dbReference>
<sequence>MSTKRSKHRRWLIWGAEILFFVVLFFAVKAWVQRDMISGEAPTLAGIDLHGQEISLADYRGQTVLVHFWATWCRICRLEQGSIESLSRSWPVLTVATQSGEVDELIEHMAANDLTHLVIPDPDGRLAASYGVRGVPASFVVDADGEIRFRETGFTTNWGLRARLWMARVF</sequence>
<dbReference type="EMBL" id="MVBK01000071">
    <property type="protein sequence ID" value="OOG23239.1"/>
    <property type="molecule type" value="Genomic_DNA"/>
</dbReference>
<protein>
    <submittedName>
        <fullName evidence="3">Protein disulfide oxidoreductase</fullName>
    </submittedName>
</protein>
<comment type="caution">
    <text evidence="3">The sequence shown here is derived from an EMBL/GenBank/DDBJ whole genome shotgun (WGS) entry which is preliminary data.</text>
</comment>
<accession>A0A1V3NDR9</accession>
<evidence type="ECO:0000259" key="2">
    <source>
        <dbReference type="PROSITE" id="PS51352"/>
    </source>
</evidence>
<reference evidence="3 4" key="1">
    <citation type="submission" date="2017-02" db="EMBL/GenBank/DDBJ databases">
        <title>Genomic diversity within the haloalkaliphilic genus Thioalkalivibrio.</title>
        <authorList>
            <person name="Ahn A.-C."/>
            <person name="Meier-Kolthoff J."/>
            <person name="Overmars L."/>
            <person name="Richter M."/>
            <person name="Woyke T."/>
            <person name="Sorokin D.Y."/>
            <person name="Muyzer G."/>
        </authorList>
    </citation>
    <scope>NUCLEOTIDE SEQUENCE [LARGE SCALE GENOMIC DNA]</scope>
    <source>
        <strain evidence="3 4">ALJD</strain>
    </source>
</reference>
<dbReference type="PROSITE" id="PS51352">
    <property type="entry name" value="THIOREDOXIN_2"/>
    <property type="match status" value="1"/>
</dbReference>
<dbReference type="STRING" id="108003.B1C78_11965"/>
<dbReference type="RefSeq" id="WP_077279391.1">
    <property type="nucleotide sequence ID" value="NZ_MVBK01000071.1"/>
</dbReference>
<proteinExistence type="predicted"/>
<keyword evidence="1" id="KW-1133">Transmembrane helix</keyword>
<dbReference type="GO" id="GO:0016491">
    <property type="term" value="F:oxidoreductase activity"/>
    <property type="evidence" value="ECO:0007669"/>
    <property type="project" value="InterPro"/>
</dbReference>
<keyword evidence="4" id="KW-1185">Reference proteome</keyword>
<feature type="transmembrane region" description="Helical" evidence="1">
    <location>
        <begin position="12"/>
        <end position="32"/>
    </location>
</feature>